<evidence type="ECO:0000256" key="1">
    <source>
        <dbReference type="ARBA" id="ARBA00004236"/>
    </source>
</evidence>
<comment type="similarity">
    <text evidence="8">Belongs to the glycosyltransferase 2 family. CrtQ subfamily.</text>
</comment>
<feature type="domain" description="Glycosyltransferase 2-like" evidence="10">
    <location>
        <begin position="33"/>
        <end position="177"/>
    </location>
</feature>
<dbReference type="SUPFAM" id="SSF53448">
    <property type="entry name" value="Nucleotide-diphospho-sugar transferases"/>
    <property type="match status" value="1"/>
</dbReference>
<dbReference type="OrthoDB" id="9777873at2"/>
<evidence type="ECO:0000256" key="8">
    <source>
        <dbReference type="ARBA" id="ARBA00038120"/>
    </source>
</evidence>
<evidence type="ECO:0000256" key="4">
    <source>
        <dbReference type="ARBA" id="ARBA00022679"/>
    </source>
</evidence>
<evidence type="ECO:0000256" key="9">
    <source>
        <dbReference type="ARBA" id="ARBA00040345"/>
    </source>
</evidence>
<protein>
    <recommendedName>
        <fullName evidence="9">4,4'-diaponeurosporenoate glycosyltransferase</fullName>
    </recommendedName>
</protein>
<sequence length="268" mass="28106">MSARVPDAHPRPFATSRLPASPSPFAPVRSFAIVVPARNEELLIAQCLTALGLARSSTEASFAELGAPCPHISITLVVDNSVDDTARIARTFPGVDVLELDRSNVGVSRAVGVAHALRSLRPHLLHTAWIANTDADSAVPSNWITSQLALAAAGADVIIGTVRPDFADLTDAQVARWRETHTPGTANGHVHGANLGVRASVYVAAGAFDSLAEHEDVDLVARLRSLGARIVASADAEVLTSGRQQGRTPGGYAGYLRNNLLGEPAPSR</sequence>
<dbReference type="AlphaFoldDB" id="A0A4T2C7Z7"/>
<evidence type="ECO:0000256" key="5">
    <source>
        <dbReference type="ARBA" id="ARBA00023136"/>
    </source>
</evidence>
<evidence type="ECO:0000313" key="11">
    <source>
        <dbReference type="EMBL" id="TIH40593.1"/>
    </source>
</evidence>
<reference evidence="11 12" key="1">
    <citation type="journal article" date="2019" name="Microorganisms">
        <title>Systematic Affiliation and Genome Analysis of Subtercola vilae DB165(T) with Particular Emphasis on Cold Adaptation of an Isolate from a High-Altitude Cold Volcano Lake.</title>
        <authorList>
            <person name="Villalobos A.S."/>
            <person name="Wiese J."/>
            <person name="Imhoff J.F."/>
            <person name="Dorador C."/>
            <person name="Keller A."/>
            <person name="Hentschel U."/>
        </authorList>
    </citation>
    <scope>NUCLEOTIDE SEQUENCE [LARGE SCALE GENOMIC DNA]</scope>
    <source>
        <strain evidence="11 12">DB165</strain>
    </source>
</reference>
<accession>A0A4T2C7Z7</accession>
<dbReference type="InterPro" id="IPR001173">
    <property type="entry name" value="Glyco_trans_2-like"/>
</dbReference>
<name>A0A4T2C7Z7_9MICO</name>
<evidence type="ECO:0000259" key="10">
    <source>
        <dbReference type="Pfam" id="PF00535"/>
    </source>
</evidence>
<comment type="pathway">
    <text evidence="7">Carotenoid biosynthesis; staphyloxanthin biosynthesis; staphyloxanthin from farnesyl diphosphate: step 4/5.</text>
</comment>
<gene>
    <name evidence="11" type="ORF">D4765_00990</name>
</gene>
<proteinExistence type="inferred from homology"/>
<keyword evidence="4 11" id="KW-0808">Transferase</keyword>
<dbReference type="InterPro" id="IPR029044">
    <property type="entry name" value="Nucleotide-diphossugar_trans"/>
</dbReference>
<dbReference type="Pfam" id="PF00535">
    <property type="entry name" value="Glycos_transf_2"/>
    <property type="match status" value="1"/>
</dbReference>
<comment type="caution">
    <text evidence="11">The sequence shown here is derived from an EMBL/GenBank/DDBJ whole genome shotgun (WGS) entry which is preliminary data.</text>
</comment>
<dbReference type="GO" id="GO:0005886">
    <property type="term" value="C:plasma membrane"/>
    <property type="evidence" value="ECO:0007669"/>
    <property type="project" value="UniProtKB-SubCell"/>
</dbReference>
<keyword evidence="12" id="KW-1185">Reference proteome</keyword>
<evidence type="ECO:0000256" key="7">
    <source>
        <dbReference type="ARBA" id="ARBA00037904"/>
    </source>
</evidence>
<comment type="function">
    <text evidence="6">Catalyzes the glycosylation of 4,4'-diaponeurosporenoate, i.e. the esterification of glucose at the C1'' position with the carboxyl group of 4,4'-diaponeurosporenic acid, to form glycosyl-4,4'-diaponeurosporenoate. This is a step in the biosynthesis of staphyloxanthin, an orange pigment present in most staphylococci strains.</text>
</comment>
<keyword evidence="5" id="KW-0472">Membrane</keyword>
<keyword evidence="3" id="KW-0328">Glycosyltransferase</keyword>
<dbReference type="PANTHER" id="PTHR43646">
    <property type="entry name" value="GLYCOSYLTRANSFERASE"/>
    <property type="match status" value="1"/>
</dbReference>
<dbReference type="Gene3D" id="3.90.550.10">
    <property type="entry name" value="Spore Coat Polysaccharide Biosynthesis Protein SpsA, Chain A"/>
    <property type="match status" value="1"/>
</dbReference>
<evidence type="ECO:0000256" key="2">
    <source>
        <dbReference type="ARBA" id="ARBA00022475"/>
    </source>
</evidence>
<evidence type="ECO:0000313" key="12">
    <source>
        <dbReference type="Proteomes" id="UP000306192"/>
    </source>
</evidence>
<dbReference type="Proteomes" id="UP000306192">
    <property type="component" value="Unassembled WGS sequence"/>
</dbReference>
<keyword evidence="2" id="KW-1003">Cell membrane</keyword>
<dbReference type="RefSeq" id="WP_136640364.1">
    <property type="nucleotide sequence ID" value="NZ_QYRT01000002.1"/>
</dbReference>
<dbReference type="GO" id="GO:0016757">
    <property type="term" value="F:glycosyltransferase activity"/>
    <property type="evidence" value="ECO:0007669"/>
    <property type="project" value="UniProtKB-KW"/>
</dbReference>
<organism evidence="11 12">
    <name type="scientific">Subtercola vilae</name>
    <dbReference type="NCBI Taxonomy" id="2056433"/>
    <lineage>
        <taxon>Bacteria</taxon>
        <taxon>Bacillati</taxon>
        <taxon>Actinomycetota</taxon>
        <taxon>Actinomycetes</taxon>
        <taxon>Micrococcales</taxon>
        <taxon>Microbacteriaceae</taxon>
        <taxon>Subtercola</taxon>
    </lineage>
</organism>
<comment type="subcellular location">
    <subcellularLocation>
        <location evidence="1">Cell membrane</location>
    </subcellularLocation>
</comment>
<evidence type="ECO:0000256" key="6">
    <source>
        <dbReference type="ARBA" id="ARBA00037281"/>
    </source>
</evidence>
<dbReference type="PANTHER" id="PTHR43646:SF2">
    <property type="entry name" value="GLYCOSYLTRANSFERASE 2-LIKE DOMAIN-CONTAINING PROTEIN"/>
    <property type="match status" value="1"/>
</dbReference>
<evidence type="ECO:0000256" key="3">
    <source>
        <dbReference type="ARBA" id="ARBA00022676"/>
    </source>
</evidence>
<dbReference type="EMBL" id="QYRT01000002">
    <property type="protein sequence ID" value="TIH40593.1"/>
    <property type="molecule type" value="Genomic_DNA"/>
</dbReference>